<dbReference type="OrthoDB" id="1741853at2759"/>
<evidence type="ECO:0000313" key="4">
    <source>
        <dbReference type="Proteomes" id="UP000008983"/>
    </source>
</evidence>
<dbReference type="OMA" id="ELVWRKH"/>
<dbReference type="InterPro" id="IPR025704">
    <property type="entry name" value="E3_Ub_ligase_UBR4_C"/>
</dbReference>
<keyword evidence="1" id="KW-0479">Metal-binding</keyword>
<evidence type="ECO:0000313" key="3">
    <source>
        <dbReference type="EMBL" id="EGR34687.1"/>
    </source>
</evidence>
<dbReference type="PANTHER" id="PTHR21725:SF1">
    <property type="entry name" value="E3 UBIQUITIN-PROTEIN LIGASE UBR4"/>
    <property type="match status" value="1"/>
</dbReference>
<dbReference type="GO" id="GO:0008270">
    <property type="term" value="F:zinc ion binding"/>
    <property type="evidence" value="ECO:0007669"/>
    <property type="project" value="UniProtKB-KW"/>
</dbReference>
<keyword evidence="1" id="KW-0862">Zinc</keyword>
<proteinExistence type="inferred from homology"/>
<feature type="region of interest" description="UBR4 E3 catalytic module" evidence="1">
    <location>
        <begin position="225"/>
        <end position="516"/>
    </location>
</feature>
<dbReference type="GeneID" id="14910883"/>
<sequence>MDLEQKWKLQNIITILNLTFKHSEGKYKALHYNGLNIFIKVLMKFLPNMNESEPDCLIQNMFELIHGLLDESENIKFKINKRSNIDIEDDQMVNIYDEEECLDNVKLCINKINTIEQKGNKYKNQLVQDLIRILPILTRDFVKPSQYIVNSFEQYIEFDDQQIKKENQEKINKFMEIAEKVPEYFQSFREETINSGILNKATQLFLQIVSDYSKINQAKIKQYNTSLQRCLQIFMSLIKGNHNIQLILSKQGILHSIYQLTDTSIKIKEIGKISEDIIEYIVCEKNMVHKEVQNLIIKIKHEDAQIKKEKAHQVKLNQLQMLNTNAQKIKQVFDFGDLEEETSIKCVVCQEGYTLRPKDILGAYIYSTSYNIFDIQKLVYEGNSYVDKSSVTSVTSFNLIHLKCHQEAVQADQNSKKPKTEWEGALIRNSEAKCNNWFPLKGPEIDQNQTENALKKYFKCIGQQSISGNQATWIIMNDFKGLLMKFANQEDIAKETRTTFEHNIKILPFFISIITY</sequence>
<keyword evidence="1" id="KW-0863">Zinc-finger</keyword>
<protein>
    <recommendedName>
        <fullName evidence="2">E3 ubiquitin ligase UBR4 C-terminal domain-containing protein</fullName>
    </recommendedName>
</protein>
<feature type="domain" description="E3 ubiquitin ligase UBR4 C-terminal" evidence="2">
    <location>
        <begin position="5"/>
        <end position="516"/>
    </location>
</feature>
<dbReference type="PROSITE" id="PS52043">
    <property type="entry name" value="UBR4_E3"/>
    <property type="match status" value="1"/>
</dbReference>
<dbReference type="Pfam" id="PF13764">
    <property type="entry name" value="E3_UbLigase_R4"/>
    <property type="match status" value="1"/>
</dbReference>
<dbReference type="AlphaFoldDB" id="G0QJC4"/>
<dbReference type="RefSeq" id="XP_004039991.1">
    <property type="nucleotide sequence ID" value="XM_004039943.1"/>
</dbReference>
<gene>
    <name evidence="3" type="ORF">IMG5_004030</name>
</gene>
<dbReference type="EMBL" id="GL983057">
    <property type="protein sequence ID" value="EGR34687.1"/>
    <property type="molecule type" value="Genomic_DNA"/>
</dbReference>
<evidence type="ECO:0000259" key="2">
    <source>
        <dbReference type="Pfam" id="PF13764"/>
    </source>
</evidence>
<dbReference type="PANTHER" id="PTHR21725">
    <property type="entry name" value="E3 UBIQUITIN-PROTEIN LIGASE UBR4"/>
    <property type="match status" value="1"/>
</dbReference>
<comment type="similarity">
    <text evidence="1">Belongs to the UBR4 family.</text>
</comment>
<keyword evidence="4" id="KW-1185">Reference proteome</keyword>
<dbReference type="InParanoid" id="G0QJC4"/>
<accession>G0QJC4</accession>
<dbReference type="STRING" id="857967.G0QJC4"/>
<organism evidence="3 4">
    <name type="scientific">Ichthyophthirius multifiliis</name>
    <name type="common">White spot disease agent</name>
    <name type="synonym">Ich</name>
    <dbReference type="NCBI Taxonomy" id="5932"/>
    <lineage>
        <taxon>Eukaryota</taxon>
        <taxon>Sar</taxon>
        <taxon>Alveolata</taxon>
        <taxon>Ciliophora</taxon>
        <taxon>Intramacronucleata</taxon>
        <taxon>Oligohymenophorea</taxon>
        <taxon>Hymenostomatida</taxon>
        <taxon>Ophryoglenina</taxon>
        <taxon>Ichthyophthirius</taxon>
    </lineage>
</organism>
<reference evidence="3 4" key="1">
    <citation type="submission" date="2011-07" db="EMBL/GenBank/DDBJ databases">
        <authorList>
            <person name="Coyne R."/>
            <person name="Brami D."/>
            <person name="Johnson J."/>
            <person name="Hostetler J."/>
            <person name="Hannick L."/>
            <person name="Clark T."/>
            <person name="Cassidy-Hanley D."/>
            <person name="Inman J."/>
        </authorList>
    </citation>
    <scope>NUCLEOTIDE SEQUENCE [LARGE SCALE GENOMIC DNA]</scope>
    <source>
        <strain evidence="3 4">G5</strain>
    </source>
</reference>
<name>G0QJC4_ICHMU</name>
<dbReference type="Proteomes" id="UP000008983">
    <property type="component" value="Unassembled WGS sequence"/>
</dbReference>
<dbReference type="InterPro" id="IPR045189">
    <property type="entry name" value="UBR4-like"/>
</dbReference>
<evidence type="ECO:0000256" key="1">
    <source>
        <dbReference type="PROSITE-ProRule" id="PRU01388"/>
    </source>
</evidence>
<dbReference type="eggNOG" id="KOG1776">
    <property type="taxonomic scope" value="Eukaryota"/>
</dbReference>